<keyword evidence="2 5" id="KW-0813">Transport</keyword>
<keyword evidence="9" id="KW-1185">Reference proteome</keyword>
<reference evidence="8 9" key="1">
    <citation type="journal article" date="2007" name="Proc. Natl. Acad. Sci. U.S.A.">
        <title>Dandruff-associated Malassezia genomes reveal convergent and divergent virulence traits shared with plant and human fungal pathogens.</title>
        <authorList>
            <person name="Xu J."/>
            <person name="Saunders C.W."/>
            <person name="Hu P."/>
            <person name="Grant R.A."/>
            <person name="Boekhout T."/>
            <person name="Kuramae E.E."/>
            <person name="Kronstad J.W."/>
            <person name="Deangelis Y.M."/>
            <person name="Reeder N.L."/>
            <person name="Johnstone K.R."/>
            <person name="Leland M."/>
            <person name="Fieno A.M."/>
            <person name="Begley W.M."/>
            <person name="Sun Y."/>
            <person name="Lacey M.P."/>
            <person name="Chaudhary T."/>
            <person name="Keough T."/>
            <person name="Chu L."/>
            <person name="Sears R."/>
            <person name="Yuan B."/>
            <person name="Dawson T.L.Jr."/>
        </authorList>
    </citation>
    <scope>NUCLEOTIDE SEQUENCE [LARGE SCALE GENOMIC DNA]</scope>
    <source>
        <strain evidence="9">ATCC MYA-4612 / CBS 7966</strain>
    </source>
</reference>
<dbReference type="Gene3D" id="1.20.120.1130">
    <property type="match status" value="1"/>
</dbReference>
<evidence type="ECO:0000256" key="1">
    <source>
        <dbReference type="ARBA" id="ARBA00004177"/>
    </source>
</evidence>
<evidence type="ECO:0008006" key="10">
    <source>
        <dbReference type="Google" id="ProtNLM"/>
    </source>
</evidence>
<dbReference type="InterPro" id="IPR038358">
    <property type="entry name" value="VPS28_N_sf"/>
</dbReference>
<dbReference type="InterPro" id="IPR007143">
    <property type="entry name" value="Vps28"/>
</dbReference>
<dbReference type="RefSeq" id="XP_001730869.1">
    <property type="nucleotide sequence ID" value="XM_001730817.1"/>
</dbReference>
<dbReference type="PROSITE" id="PS51313">
    <property type="entry name" value="VPS28_N"/>
    <property type="match status" value="1"/>
</dbReference>
<dbReference type="AlphaFoldDB" id="A8Q208"/>
<organism evidence="8 9">
    <name type="scientific">Malassezia globosa (strain ATCC MYA-4612 / CBS 7966)</name>
    <name type="common">Dandruff-associated fungus</name>
    <dbReference type="NCBI Taxonomy" id="425265"/>
    <lineage>
        <taxon>Eukaryota</taxon>
        <taxon>Fungi</taxon>
        <taxon>Dikarya</taxon>
        <taxon>Basidiomycota</taxon>
        <taxon>Ustilaginomycotina</taxon>
        <taxon>Malasseziomycetes</taxon>
        <taxon>Malasseziales</taxon>
        <taxon>Malasseziaceae</taxon>
        <taxon>Malassezia</taxon>
    </lineage>
</organism>
<name>A8Q208_MALGO</name>
<dbReference type="InParanoid" id="A8Q208"/>
<sequence length="187" mass="20638">MATLFSLITCLDYLERAYVRGAVHEEAYATQCSRLLGQYKTVIKLITDPSQPPAYRFHDVHAFMQHFHMDHPAAAHRLALGIPATIEHGGNETTGPASQGVGAQIVAETTQNFITLMDALKLQMRAKDQLHPLLSDVLSAYTKAGTNSGESREKLLEWCVGTCSCSMCDDRLTHHIQAHSVKSTQCE</sequence>
<evidence type="ECO:0000259" key="7">
    <source>
        <dbReference type="PROSITE" id="PS51313"/>
    </source>
</evidence>
<evidence type="ECO:0000313" key="9">
    <source>
        <dbReference type="Proteomes" id="UP000008837"/>
    </source>
</evidence>
<evidence type="ECO:0000256" key="4">
    <source>
        <dbReference type="ARBA" id="ARBA00022927"/>
    </source>
</evidence>
<dbReference type="SUPFAM" id="SSF140427">
    <property type="entry name" value="VPS28 C-terminal domain-like"/>
    <property type="match status" value="1"/>
</dbReference>
<proteinExistence type="inferred from homology"/>
<dbReference type="InterPro" id="IPR037206">
    <property type="entry name" value="VPS28_C_sf"/>
</dbReference>
<dbReference type="STRING" id="425265.A8Q208"/>
<dbReference type="FunCoup" id="A8Q208">
    <property type="interactions" value="246"/>
</dbReference>
<dbReference type="VEuPathDB" id="FungiDB:MGL_1868"/>
<dbReference type="KEGG" id="mgl:MGL_1868"/>
<dbReference type="SUPFAM" id="SSF140111">
    <property type="entry name" value="Endosomal sorting complex assembly domain"/>
    <property type="match status" value="1"/>
</dbReference>
<dbReference type="EMBL" id="AAYY01000006">
    <property type="protein sequence ID" value="EDP43655.1"/>
    <property type="molecule type" value="Genomic_DNA"/>
</dbReference>
<feature type="domain" description="VPS28 C-terminal" evidence="6">
    <location>
        <begin position="101"/>
        <end position="187"/>
    </location>
</feature>
<comment type="caution">
    <text evidence="8">The sequence shown here is derived from an EMBL/GenBank/DDBJ whole genome shotgun (WGS) entry which is preliminary data.</text>
</comment>
<dbReference type="Gene3D" id="1.20.1440.200">
    <property type="match status" value="1"/>
</dbReference>
<dbReference type="OMA" id="NAREREX"/>
<protein>
    <recommendedName>
        <fullName evidence="10">Vacuolar protein sorting-associated protein 28</fullName>
    </recommendedName>
</protein>
<dbReference type="PROSITE" id="PS51310">
    <property type="entry name" value="VPS28_C"/>
    <property type="match status" value="1"/>
</dbReference>
<dbReference type="PANTHER" id="PTHR12937:SF0">
    <property type="entry name" value="VACUOLAR PROTEIN SORTING-ASSOCIATED PROTEIN 28 HOMOLOG"/>
    <property type="match status" value="1"/>
</dbReference>
<feature type="domain" description="VPS28 N-terminal" evidence="7">
    <location>
        <begin position="1"/>
        <end position="88"/>
    </location>
</feature>
<accession>A8Q208</accession>
<dbReference type="GO" id="GO:0000813">
    <property type="term" value="C:ESCRT I complex"/>
    <property type="evidence" value="ECO:0007669"/>
    <property type="project" value="InterPro"/>
</dbReference>
<comment type="subcellular location">
    <subcellularLocation>
        <location evidence="1">Endosome</location>
    </subcellularLocation>
</comment>
<dbReference type="InterPro" id="IPR017899">
    <property type="entry name" value="VPS28_C"/>
</dbReference>
<dbReference type="PANTHER" id="PTHR12937">
    <property type="entry name" value="VACUOLAR PROTEIN SORTING 28, ISOFORM 2 VPS28"/>
    <property type="match status" value="1"/>
</dbReference>
<evidence type="ECO:0000313" key="8">
    <source>
        <dbReference type="EMBL" id="EDP43655.1"/>
    </source>
</evidence>
<dbReference type="Proteomes" id="UP000008837">
    <property type="component" value="Unassembled WGS sequence"/>
</dbReference>
<evidence type="ECO:0000256" key="3">
    <source>
        <dbReference type="ARBA" id="ARBA00022753"/>
    </source>
</evidence>
<dbReference type="GO" id="GO:0043328">
    <property type="term" value="P:protein transport to vacuole involved in ubiquitin-dependent protein catabolic process via the multivesicular body sorting pathway"/>
    <property type="evidence" value="ECO:0007669"/>
    <property type="project" value="TreeGrafter"/>
</dbReference>
<dbReference type="InterPro" id="IPR017898">
    <property type="entry name" value="VPS28_N"/>
</dbReference>
<keyword evidence="4 5" id="KW-0653">Protein transport</keyword>
<evidence type="ECO:0000256" key="2">
    <source>
        <dbReference type="ARBA" id="ARBA00022448"/>
    </source>
</evidence>
<evidence type="ECO:0000259" key="6">
    <source>
        <dbReference type="PROSITE" id="PS51310"/>
    </source>
</evidence>
<dbReference type="Pfam" id="PF03997">
    <property type="entry name" value="VPS28"/>
    <property type="match status" value="1"/>
</dbReference>
<keyword evidence="3" id="KW-0967">Endosome</keyword>
<evidence type="ECO:0000256" key="5">
    <source>
        <dbReference type="PROSITE-ProRule" id="PRU00642"/>
    </source>
</evidence>
<dbReference type="OrthoDB" id="2671at2759"/>
<gene>
    <name evidence="8" type="ORF">MGL_1868</name>
</gene>
<dbReference type="GO" id="GO:0044877">
    <property type="term" value="F:protein-containing complex binding"/>
    <property type="evidence" value="ECO:0007669"/>
    <property type="project" value="TreeGrafter"/>
</dbReference>
<dbReference type="InterPro" id="IPR037202">
    <property type="entry name" value="ESCRT_assembly_dom"/>
</dbReference>
<comment type="similarity">
    <text evidence="5">Belongs to the VPS28 family.</text>
</comment>
<dbReference type="GeneID" id="5855176"/>